<dbReference type="EMBL" id="MGAF01000043">
    <property type="protein sequence ID" value="OGK39841.1"/>
    <property type="molecule type" value="Genomic_DNA"/>
</dbReference>
<dbReference type="STRING" id="1802055.A3A74_03040"/>
<sequence length="198" mass="23506">MESYSSTDIIKAFKEKNISLFSLLDFGRLFNIGNQNTLYKKIQRLEKKGIVKKLIKGKYLFILNRVNDFSIGNFLFRPSYISLESALSFYGIITGFPYKITSLTTKKSREFMIGQKEYTYSHIDQDLFWGYEKKEDFLLAEKEKALLDLLYFQTKGLRSLDWDELDLKEIDKKKLIYYGKKFNSSKMLKILQELNYDY</sequence>
<organism evidence="1 2">
    <name type="scientific">Candidatus Roizmanbacteria bacterium RIFCSPLOWO2_01_FULL_35_13</name>
    <dbReference type="NCBI Taxonomy" id="1802055"/>
    <lineage>
        <taxon>Bacteria</taxon>
        <taxon>Candidatus Roizmaniibacteriota</taxon>
    </lineage>
</organism>
<evidence type="ECO:0000313" key="2">
    <source>
        <dbReference type="Proteomes" id="UP000179270"/>
    </source>
</evidence>
<reference evidence="1 2" key="1">
    <citation type="journal article" date="2016" name="Nat. Commun.">
        <title>Thousands of microbial genomes shed light on interconnected biogeochemical processes in an aquifer system.</title>
        <authorList>
            <person name="Anantharaman K."/>
            <person name="Brown C.T."/>
            <person name="Hug L.A."/>
            <person name="Sharon I."/>
            <person name="Castelle C.J."/>
            <person name="Probst A.J."/>
            <person name="Thomas B.C."/>
            <person name="Singh A."/>
            <person name="Wilkins M.J."/>
            <person name="Karaoz U."/>
            <person name="Brodie E.L."/>
            <person name="Williams K.H."/>
            <person name="Hubbard S.S."/>
            <person name="Banfield J.F."/>
        </authorList>
    </citation>
    <scope>NUCLEOTIDE SEQUENCE [LARGE SCALE GENOMIC DNA]</scope>
</reference>
<dbReference type="AlphaFoldDB" id="A0A1F7I8Z2"/>
<comment type="caution">
    <text evidence="1">The sequence shown here is derived from an EMBL/GenBank/DDBJ whole genome shotgun (WGS) entry which is preliminary data.</text>
</comment>
<proteinExistence type="predicted"/>
<dbReference type="Proteomes" id="UP000179270">
    <property type="component" value="Unassembled WGS sequence"/>
</dbReference>
<protein>
    <recommendedName>
        <fullName evidence="3">AbiEi antitoxin C-terminal domain-containing protein</fullName>
    </recommendedName>
</protein>
<evidence type="ECO:0000313" key="1">
    <source>
        <dbReference type="EMBL" id="OGK39841.1"/>
    </source>
</evidence>
<evidence type="ECO:0008006" key="3">
    <source>
        <dbReference type="Google" id="ProtNLM"/>
    </source>
</evidence>
<accession>A0A1F7I8Z2</accession>
<gene>
    <name evidence="1" type="ORF">A3A74_03040</name>
</gene>
<name>A0A1F7I8Z2_9BACT</name>